<accession>A0A6J4V8M5</accession>
<feature type="region of interest" description="Disordered" evidence="1">
    <location>
        <begin position="48"/>
        <end position="100"/>
    </location>
</feature>
<organism evidence="2">
    <name type="scientific">uncultured Thermomicrobiales bacterium</name>
    <dbReference type="NCBI Taxonomy" id="1645740"/>
    <lineage>
        <taxon>Bacteria</taxon>
        <taxon>Pseudomonadati</taxon>
        <taxon>Thermomicrobiota</taxon>
        <taxon>Thermomicrobia</taxon>
        <taxon>Thermomicrobiales</taxon>
        <taxon>environmental samples</taxon>
    </lineage>
</organism>
<proteinExistence type="predicted"/>
<dbReference type="EMBL" id="CADCWL010000122">
    <property type="protein sequence ID" value="CAA9568496.1"/>
    <property type="molecule type" value="Genomic_DNA"/>
</dbReference>
<feature type="compositionally biased region" description="Basic residues" evidence="1">
    <location>
        <begin position="90"/>
        <end position="100"/>
    </location>
</feature>
<feature type="compositionally biased region" description="Basic and acidic residues" evidence="1">
    <location>
        <begin position="48"/>
        <end position="57"/>
    </location>
</feature>
<gene>
    <name evidence="2" type="ORF">AVDCRST_MAG19-2533</name>
</gene>
<evidence type="ECO:0000313" key="2">
    <source>
        <dbReference type="EMBL" id="CAA9568496.1"/>
    </source>
</evidence>
<sequence>MVVHHLSVPKAENGVSTSCELVLPASALLGQLIVDALLALHYRLARRASDVEHERSNRGPLPNAESVASAPFGRIPLPPLGRGRVPAKLPRPRLHARHRP</sequence>
<protein>
    <submittedName>
        <fullName evidence="2">Uncharacterized protein</fullName>
    </submittedName>
</protein>
<name>A0A6J4V8M5_9BACT</name>
<dbReference type="AlphaFoldDB" id="A0A6J4V8M5"/>
<reference evidence="2" key="1">
    <citation type="submission" date="2020-02" db="EMBL/GenBank/DDBJ databases">
        <authorList>
            <person name="Meier V. D."/>
        </authorList>
    </citation>
    <scope>NUCLEOTIDE SEQUENCE</scope>
    <source>
        <strain evidence="2">AVDCRST_MAG19</strain>
    </source>
</reference>
<evidence type="ECO:0000256" key="1">
    <source>
        <dbReference type="SAM" id="MobiDB-lite"/>
    </source>
</evidence>